<comment type="similarity">
    <text evidence="2">Belongs to the peptidase S1 family. CLIP subfamily.</text>
</comment>
<keyword evidence="5" id="KW-1185">Reference proteome</keyword>
<dbReference type="FunFam" id="2.40.10.10:FF:000068">
    <property type="entry name" value="transmembrane protease serine 2"/>
    <property type="match status" value="1"/>
</dbReference>
<dbReference type="PANTHER" id="PTHR24256">
    <property type="entry name" value="TRYPTASE-RELATED"/>
    <property type="match status" value="1"/>
</dbReference>
<proteinExistence type="inferred from homology"/>
<reference evidence="4 5" key="1">
    <citation type="journal article" date="2024" name="bioRxiv">
        <title>A reference genome for Trichogramma kaykai: A tiny desert-dwelling parasitoid wasp with competing sex-ratio distorters.</title>
        <authorList>
            <person name="Culotta J."/>
            <person name="Lindsey A.R."/>
        </authorList>
    </citation>
    <scope>NUCLEOTIDE SEQUENCE [LARGE SCALE GENOMIC DNA]</scope>
    <source>
        <strain evidence="4 5">KSX58</strain>
    </source>
</reference>
<name>A0ABD2X2T3_9HYME</name>
<dbReference type="PROSITE" id="PS50240">
    <property type="entry name" value="TRYPSIN_DOM"/>
    <property type="match status" value="1"/>
</dbReference>
<feature type="domain" description="Peptidase S1" evidence="3">
    <location>
        <begin position="1"/>
        <end position="226"/>
    </location>
</feature>
<dbReference type="EMBL" id="JBJJXI010000056">
    <property type="protein sequence ID" value="KAL3399305.1"/>
    <property type="molecule type" value="Genomic_DNA"/>
</dbReference>
<sequence>MPFHCGGVIISKYHVLTAAHCILGSPESEVNRIEVVAGSNKRDDPTSVVRKVESIVVHDQPRLFYHTGDIAIIKVKEAFKFNHKIHPAILPHHNYVVPPGTFVLVTGWGLTEDMYAADSLRVIVMKTVDIEECRKSWKQWFGKTVPFQKYILDFNKVVDHSMICIQGDKGQSICAGDSGGPAVTSKGVVVGIVSFGSRPCGNMAGNAPDVYTRVAHYIPWIKKHMEPQIQAIQI</sequence>
<dbReference type="AlphaFoldDB" id="A0ABD2X2T3"/>
<gene>
    <name evidence="4" type="ORF">TKK_007173</name>
</gene>
<dbReference type="InterPro" id="IPR001314">
    <property type="entry name" value="Peptidase_S1A"/>
</dbReference>
<dbReference type="Pfam" id="PF00089">
    <property type="entry name" value="Trypsin"/>
    <property type="match status" value="1"/>
</dbReference>
<dbReference type="Proteomes" id="UP001627154">
    <property type="component" value="Unassembled WGS sequence"/>
</dbReference>
<dbReference type="InterPro" id="IPR051487">
    <property type="entry name" value="Ser/Thr_Proteases_Immune/Dev"/>
</dbReference>
<evidence type="ECO:0000313" key="4">
    <source>
        <dbReference type="EMBL" id="KAL3399305.1"/>
    </source>
</evidence>
<comment type="caution">
    <text evidence="4">The sequence shown here is derived from an EMBL/GenBank/DDBJ whole genome shotgun (WGS) entry which is preliminary data.</text>
</comment>
<dbReference type="PROSITE" id="PS00134">
    <property type="entry name" value="TRYPSIN_HIS"/>
    <property type="match status" value="1"/>
</dbReference>
<evidence type="ECO:0000256" key="2">
    <source>
        <dbReference type="ARBA" id="ARBA00024195"/>
    </source>
</evidence>
<dbReference type="CDD" id="cd00190">
    <property type="entry name" value="Tryp_SPc"/>
    <property type="match status" value="1"/>
</dbReference>
<organism evidence="4 5">
    <name type="scientific">Trichogramma kaykai</name>
    <dbReference type="NCBI Taxonomy" id="54128"/>
    <lineage>
        <taxon>Eukaryota</taxon>
        <taxon>Metazoa</taxon>
        <taxon>Ecdysozoa</taxon>
        <taxon>Arthropoda</taxon>
        <taxon>Hexapoda</taxon>
        <taxon>Insecta</taxon>
        <taxon>Pterygota</taxon>
        <taxon>Neoptera</taxon>
        <taxon>Endopterygota</taxon>
        <taxon>Hymenoptera</taxon>
        <taxon>Apocrita</taxon>
        <taxon>Proctotrupomorpha</taxon>
        <taxon>Chalcidoidea</taxon>
        <taxon>Trichogrammatidae</taxon>
        <taxon>Trichogramma</taxon>
    </lineage>
</organism>
<dbReference type="InterPro" id="IPR018114">
    <property type="entry name" value="TRYPSIN_HIS"/>
</dbReference>
<dbReference type="PRINTS" id="PR00722">
    <property type="entry name" value="CHYMOTRYPSIN"/>
</dbReference>
<protein>
    <recommendedName>
        <fullName evidence="3">Peptidase S1 domain-containing protein</fullName>
    </recommendedName>
</protein>
<dbReference type="InterPro" id="IPR001254">
    <property type="entry name" value="Trypsin_dom"/>
</dbReference>
<dbReference type="Gene3D" id="2.40.10.10">
    <property type="entry name" value="Trypsin-like serine proteases"/>
    <property type="match status" value="1"/>
</dbReference>
<dbReference type="SUPFAM" id="SSF50494">
    <property type="entry name" value="Trypsin-like serine proteases"/>
    <property type="match status" value="1"/>
</dbReference>
<dbReference type="InterPro" id="IPR009003">
    <property type="entry name" value="Peptidase_S1_PA"/>
</dbReference>
<evidence type="ECO:0000259" key="3">
    <source>
        <dbReference type="PROSITE" id="PS50240"/>
    </source>
</evidence>
<dbReference type="InterPro" id="IPR043504">
    <property type="entry name" value="Peptidase_S1_PA_chymotrypsin"/>
</dbReference>
<evidence type="ECO:0000256" key="1">
    <source>
        <dbReference type="ARBA" id="ARBA00023157"/>
    </source>
</evidence>
<evidence type="ECO:0000313" key="5">
    <source>
        <dbReference type="Proteomes" id="UP001627154"/>
    </source>
</evidence>
<dbReference type="SMART" id="SM00020">
    <property type="entry name" value="Tryp_SPc"/>
    <property type="match status" value="1"/>
</dbReference>
<accession>A0ABD2X2T3</accession>
<keyword evidence="1" id="KW-1015">Disulfide bond</keyword>